<reference evidence="1" key="1">
    <citation type="submission" date="2018-06" db="EMBL/GenBank/DDBJ databases">
        <authorList>
            <person name="O'Rourke A."/>
        </authorList>
    </citation>
    <scope>NUCLEOTIDE SEQUENCE</scope>
    <source>
        <strain evidence="1">132550021-3</strain>
    </source>
</reference>
<name>A0AAW4Q8D8_RALPI</name>
<evidence type="ECO:0000313" key="1">
    <source>
        <dbReference type="EMBL" id="MBX3891303.1"/>
    </source>
</evidence>
<gene>
    <name evidence="1" type="ORF">DEE74_15670</name>
</gene>
<dbReference type="Proteomes" id="UP001199322">
    <property type="component" value="Unassembled WGS sequence"/>
</dbReference>
<sequence>MNEIIKQYFEFVLASLGYPIDDILWSLSHCQGDGMRFTGRIDARVVAKRLLRNRPVFLGLALSAIGKGERITISALRSSNYVHENTMEADRSLDTALTLAEDKAMSLLLSLVGEDIVSVSMNLRNKGYAILNSSPYGAEVLMRREIGEITAKVMVDRDEFFPAPESGEVLFDVADLFAFANGRSSAVAVSVAVEHGGIEVGSANCGGYSASGRWEDLLSQADFQALSRELLADACAEARQRLGATKAGRASA</sequence>
<dbReference type="EMBL" id="QGBI01000014">
    <property type="protein sequence ID" value="MBX3891303.1"/>
    <property type="molecule type" value="Genomic_DNA"/>
</dbReference>
<proteinExistence type="predicted"/>
<evidence type="ECO:0000313" key="2">
    <source>
        <dbReference type="Proteomes" id="UP001199322"/>
    </source>
</evidence>
<protein>
    <submittedName>
        <fullName evidence="1">Uncharacterized protein</fullName>
    </submittedName>
</protein>
<dbReference type="RefSeq" id="WP_182553236.1">
    <property type="nucleotide sequence ID" value="NZ_QGAQ01000014.1"/>
</dbReference>
<accession>A0AAW4Q8D8</accession>
<dbReference type="AlphaFoldDB" id="A0AAW4Q8D8"/>
<organism evidence="1 2">
    <name type="scientific">Ralstonia pickettii</name>
    <name type="common">Burkholderia pickettii</name>
    <dbReference type="NCBI Taxonomy" id="329"/>
    <lineage>
        <taxon>Bacteria</taxon>
        <taxon>Pseudomonadati</taxon>
        <taxon>Pseudomonadota</taxon>
        <taxon>Betaproteobacteria</taxon>
        <taxon>Burkholderiales</taxon>
        <taxon>Burkholderiaceae</taxon>
        <taxon>Ralstonia</taxon>
    </lineage>
</organism>
<comment type="caution">
    <text evidence="1">The sequence shown here is derived from an EMBL/GenBank/DDBJ whole genome shotgun (WGS) entry which is preliminary data.</text>
</comment>